<protein>
    <submittedName>
        <fullName evidence="2">Transcriptional regulator, PadR-like family</fullName>
    </submittedName>
</protein>
<evidence type="ECO:0000313" key="3">
    <source>
        <dbReference type="Proteomes" id="UP000030700"/>
    </source>
</evidence>
<dbReference type="Proteomes" id="UP000030700">
    <property type="component" value="Unassembled WGS sequence"/>
</dbReference>
<dbReference type="AlphaFoldDB" id="A0A0S6VWU7"/>
<dbReference type="HOGENOM" id="CLU_151995_1_0_0"/>
<name>A0A0S6VWU7_9BACT</name>
<dbReference type="EMBL" id="DF820456">
    <property type="protein sequence ID" value="GAK50431.1"/>
    <property type="molecule type" value="Genomic_DNA"/>
</dbReference>
<evidence type="ECO:0000313" key="2">
    <source>
        <dbReference type="EMBL" id="GAK50431.1"/>
    </source>
</evidence>
<dbReference type="STRING" id="1499966.U14_01662"/>
<proteinExistence type="predicted"/>
<feature type="domain" description="DUF4180" evidence="1">
    <location>
        <begin position="12"/>
        <end position="116"/>
    </location>
</feature>
<keyword evidence="3" id="KW-1185">Reference proteome</keyword>
<reference evidence="2" key="1">
    <citation type="journal article" date="2015" name="PeerJ">
        <title>First genomic representation of candidate bacterial phylum KSB3 points to enhanced environmental sensing as a trigger of wastewater bulking.</title>
        <authorList>
            <person name="Sekiguchi Y."/>
            <person name="Ohashi A."/>
            <person name="Parks D.H."/>
            <person name="Yamauchi T."/>
            <person name="Tyson G.W."/>
            <person name="Hugenholtz P."/>
        </authorList>
    </citation>
    <scope>NUCLEOTIDE SEQUENCE [LARGE SCALE GENOMIC DNA]</scope>
</reference>
<evidence type="ECO:0000259" key="1">
    <source>
        <dbReference type="Pfam" id="PF13788"/>
    </source>
</evidence>
<dbReference type="Pfam" id="PF13788">
    <property type="entry name" value="DUF4180"/>
    <property type="match status" value="1"/>
</dbReference>
<accession>A0A0S6VWU7</accession>
<dbReference type="InterPro" id="IPR025438">
    <property type="entry name" value="DUF4180"/>
</dbReference>
<sequence>MQFHVRTKDLTTYLEGIAGQPFIQQEHDALDIIAICGEYESQRLLLHRENFPDNFSDLKTGCAGHILQKFMNYQIKVAAVLPITVMRGRFEEMALETKRNHYFRVFHSKEEAEAWLIQ</sequence>
<gene>
    <name evidence="2" type="ORF">U14_01662</name>
</gene>
<organism evidence="2">
    <name type="scientific">Candidatus Moduliflexus flocculans</name>
    <dbReference type="NCBI Taxonomy" id="1499966"/>
    <lineage>
        <taxon>Bacteria</taxon>
        <taxon>Candidatus Moduliflexota</taxon>
        <taxon>Candidatus Moduliflexia</taxon>
        <taxon>Candidatus Moduliflexales</taxon>
        <taxon>Candidatus Moduliflexaceae</taxon>
    </lineage>
</organism>